<accession>A0A8J6PL41</accession>
<dbReference type="AlphaFoldDB" id="A0A8J6PL41"/>
<comment type="function">
    <text evidence="7">Catalyzes the base-exchange of a guanine (G) residue with the queuine precursor 7-aminomethyl-7-deazaguanine (PreQ1) at position 34 (anticodon wobble position) in tRNAs with GU(N) anticodons (tRNA-Asp, -Asn, -His and -Tyr). Catalysis occurs through a double-displacement mechanism. The nucleophile active site attacks the C1' of nucleotide 34 to detach the guanine base from the RNA, forming a covalent enzyme-RNA intermediate. The proton acceptor active site deprotonates the incoming PreQ1, allowing a nucleophilic attack on the C1' of the ribose to form the product. After dissociation, two additional enzymatic reactions on the tRNA convert PreQ1 to queuine (Q), resulting in the hypermodified nucleoside queuosine (7-(((4,5-cis-dihydroxy-2-cyclopenten-1-yl)amino)methyl)-7-deazaguanosine).</text>
</comment>
<evidence type="ECO:0000256" key="1">
    <source>
        <dbReference type="ARBA" id="ARBA00004691"/>
    </source>
</evidence>
<feature type="binding site" evidence="7">
    <location>
        <begin position="93"/>
        <end position="97"/>
    </location>
    <ligand>
        <name>substrate</name>
    </ligand>
</feature>
<keyword evidence="3 7" id="KW-0808">Transferase</keyword>
<evidence type="ECO:0000256" key="5">
    <source>
        <dbReference type="ARBA" id="ARBA00022785"/>
    </source>
</evidence>
<reference evidence="9" key="1">
    <citation type="submission" date="2020-09" db="EMBL/GenBank/DDBJ databases">
        <title>Genome seq and assembly of Tianweitania sp.</title>
        <authorList>
            <person name="Chhetri G."/>
        </authorList>
    </citation>
    <scope>NUCLEOTIDE SEQUENCE</scope>
    <source>
        <strain evidence="9">Rool2</strain>
    </source>
</reference>
<comment type="catalytic activity">
    <reaction evidence="6 7">
        <text>7-aminomethyl-7-carbaguanine + guanosine(34) in tRNA = 7-aminomethyl-7-carbaguanosine(34) in tRNA + guanine</text>
        <dbReference type="Rhea" id="RHEA:24104"/>
        <dbReference type="Rhea" id="RHEA-COMP:10341"/>
        <dbReference type="Rhea" id="RHEA-COMP:10342"/>
        <dbReference type="ChEBI" id="CHEBI:16235"/>
        <dbReference type="ChEBI" id="CHEBI:58703"/>
        <dbReference type="ChEBI" id="CHEBI:74269"/>
        <dbReference type="ChEBI" id="CHEBI:82833"/>
        <dbReference type="EC" id="2.4.2.29"/>
    </reaction>
</comment>
<comment type="subunit">
    <text evidence="7">Homodimer. Within each dimer, one monomer is responsible for RNA recognition and catalysis, while the other monomer binds to the replacement base PreQ1.</text>
</comment>
<evidence type="ECO:0000256" key="4">
    <source>
        <dbReference type="ARBA" id="ARBA00022694"/>
    </source>
</evidence>
<dbReference type="InterPro" id="IPR036511">
    <property type="entry name" value="TGT-like_sf"/>
</dbReference>
<dbReference type="Pfam" id="PF01702">
    <property type="entry name" value="TGT"/>
    <property type="match status" value="1"/>
</dbReference>
<evidence type="ECO:0000259" key="8">
    <source>
        <dbReference type="Pfam" id="PF01702"/>
    </source>
</evidence>
<dbReference type="Gene3D" id="3.20.20.105">
    <property type="entry name" value="Queuine tRNA-ribosyltransferase-like"/>
    <property type="match status" value="1"/>
</dbReference>
<gene>
    <name evidence="7 9" type="primary">tgt</name>
    <name evidence="9" type="ORF">ICI42_17480</name>
</gene>
<dbReference type="InterPro" id="IPR002616">
    <property type="entry name" value="tRNA_ribo_trans-like"/>
</dbReference>
<dbReference type="EC" id="2.4.2.29" evidence="7"/>
<proteinExistence type="inferred from homology"/>
<dbReference type="InterPro" id="IPR004803">
    <property type="entry name" value="TGT"/>
</dbReference>
<dbReference type="NCBIfam" id="TIGR00430">
    <property type="entry name" value="Q_tRNA_tgt"/>
    <property type="match status" value="1"/>
</dbReference>
<name>A0A8J6PL41_9HYPH</name>
<feature type="binding site" evidence="7">
    <location>
        <position position="190"/>
    </location>
    <ligand>
        <name>substrate</name>
    </ligand>
</feature>
<feature type="active site" description="Proton acceptor" evidence="7">
    <location>
        <position position="93"/>
    </location>
</feature>
<comment type="pathway">
    <text evidence="1 7">tRNA modification; tRNA-queuosine biosynthesis.</text>
</comment>
<dbReference type="FunFam" id="3.20.20.105:FF:000001">
    <property type="entry name" value="Queuine tRNA-ribosyltransferase"/>
    <property type="match status" value="1"/>
</dbReference>
<dbReference type="GO" id="GO:0008616">
    <property type="term" value="P:tRNA queuosine(34) biosynthetic process"/>
    <property type="evidence" value="ECO:0007669"/>
    <property type="project" value="UniProtKB-UniRule"/>
</dbReference>
<dbReference type="InterPro" id="IPR050076">
    <property type="entry name" value="ArchSynthase1/Queuine_TRR"/>
</dbReference>
<evidence type="ECO:0000256" key="6">
    <source>
        <dbReference type="ARBA" id="ARBA00050112"/>
    </source>
</evidence>
<dbReference type="PANTHER" id="PTHR46499:SF1">
    <property type="entry name" value="QUEUINE TRNA-RIBOSYLTRANSFERASE"/>
    <property type="match status" value="1"/>
</dbReference>
<dbReference type="HAMAP" id="MF_00168">
    <property type="entry name" value="Q_tRNA_Tgt"/>
    <property type="match status" value="1"/>
</dbReference>
<dbReference type="PANTHER" id="PTHR46499">
    <property type="entry name" value="QUEUINE TRNA-RIBOSYLTRANSFERASE"/>
    <property type="match status" value="1"/>
</dbReference>
<feature type="region of interest" description="RNA binding" evidence="7">
    <location>
        <begin position="248"/>
        <end position="254"/>
    </location>
</feature>
<protein>
    <recommendedName>
        <fullName evidence="7">Queuine tRNA-ribosyltransferase</fullName>
        <ecNumber evidence="7">2.4.2.29</ecNumber>
    </recommendedName>
    <alternativeName>
        <fullName evidence="7">Guanine insertion enzyme</fullName>
    </alternativeName>
    <alternativeName>
        <fullName evidence="7">tRNA-guanine transglycosylase</fullName>
    </alternativeName>
</protein>
<organism evidence="9 10">
    <name type="scientific">Oryzicola mucosus</name>
    <dbReference type="NCBI Taxonomy" id="2767425"/>
    <lineage>
        <taxon>Bacteria</taxon>
        <taxon>Pseudomonadati</taxon>
        <taxon>Pseudomonadota</taxon>
        <taxon>Alphaproteobacteria</taxon>
        <taxon>Hyphomicrobiales</taxon>
        <taxon>Phyllobacteriaceae</taxon>
        <taxon>Oryzicola</taxon>
    </lineage>
</organism>
<feature type="domain" description="tRNA-guanine(15) transglycosylase-like" evidence="8">
    <location>
        <begin position="15"/>
        <end position="368"/>
    </location>
</feature>
<evidence type="ECO:0000256" key="7">
    <source>
        <dbReference type="HAMAP-Rule" id="MF_00168"/>
    </source>
</evidence>
<feature type="binding site" evidence="7">
    <location>
        <position position="217"/>
    </location>
    <ligand>
        <name>substrate</name>
    </ligand>
</feature>
<sequence length="376" mass="41513">MTADFSFKVLATDGNARRGEISMPRGVVRTPAFMPVGTGGTVKAMYMDQVRGVGADIILGNTYHLMLRPGAERVARQGGLHDFARWPWPILTDSGGFQVMSLSKLRKLNEQGVTFRSHIDGAAYEMSPERSIEIQGLLDSDIQMQLDECVALPAKPTEIERAMELSLRWADRCKTAFGDQPGKAMFGIVQGGDMPDLRVRSAQALKAMELKGYAVGGLAVGEPQQVMLDMLEVTCPELPQEKPRYLMGVGTPDDILKSVMRGIDMFDCVMPTRAGRHGLAYTRRGKINLRNARHADDHRPLDEESDCPAARDYSRAYLHHLVKSQEALGAMLLTWNNLSYYQKLMADIREAISAGALTERAATISEAWARGDLAKL</sequence>
<evidence type="ECO:0000256" key="3">
    <source>
        <dbReference type="ARBA" id="ARBA00022679"/>
    </source>
</evidence>
<comment type="caution">
    <text evidence="7">Lacks conserved residue(s) required for the propagation of feature annotation.</text>
</comment>
<dbReference type="UniPathway" id="UPA00392"/>
<dbReference type="GO" id="GO:0005829">
    <property type="term" value="C:cytosol"/>
    <property type="evidence" value="ECO:0007669"/>
    <property type="project" value="TreeGrafter"/>
</dbReference>
<keyword evidence="5 7" id="KW-0671">Queuosine biosynthesis</keyword>
<keyword evidence="4 7" id="KW-0819">tRNA processing</keyword>
<dbReference type="RefSeq" id="WP_188165869.1">
    <property type="nucleotide sequence ID" value="NZ_JACVVX010000005.1"/>
</dbReference>
<keyword evidence="10" id="KW-1185">Reference proteome</keyword>
<dbReference type="NCBIfam" id="TIGR00449">
    <property type="entry name" value="tgt_general"/>
    <property type="match status" value="1"/>
</dbReference>
<evidence type="ECO:0000256" key="2">
    <source>
        <dbReference type="ARBA" id="ARBA00022676"/>
    </source>
</evidence>
<feature type="binding site" evidence="7">
    <location>
        <position position="147"/>
    </location>
    <ligand>
        <name>substrate</name>
    </ligand>
</feature>
<dbReference type="GO" id="GO:0008479">
    <property type="term" value="F:tRNA-guanosine(34) queuine transglycosylase activity"/>
    <property type="evidence" value="ECO:0007669"/>
    <property type="project" value="UniProtKB-UniRule"/>
</dbReference>
<dbReference type="SUPFAM" id="SSF51713">
    <property type="entry name" value="tRNA-guanine transglycosylase"/>
    <property type="match status" value="1"/>
</dbReference>
<keyword evidence="2 7" id="KW-0328">Glycosyltransferase</keyword>
<dbReference type="Proteomes" id="UP000643405">
    <property type="component" value="Unassembled WGS sequence"/>
</dbReference>
<comment type="caution">
    <text evidence="9">The sequence shown here is derived from an EMBL/GenBank/DDBJ whole genome shotgun (WGS) entry which is preliminary data.</text>
</comment>
<evidence type="ECO:0000313" key="10">
    <source>
        <dbReference type="Proteomes" id="UP000643405"/>
    </source>
</evidence>
<dbReference type="EMBL" id="JACVVX010000005">
    <property type="protein sequence ID" value="MBD0416448.1"/>
    <property type="molecule type" value="Genomic_DNA"/>
</dbReference>
<feature type="region of interest" description="RNA binding; important for wobble base 34 recognition" evidence="7">
    <location>
        <begin position="272"/>
        <end position="276"/>
    </location>
</feature>
<comment type="similarity">
    <text evidence="7">Belongs to the queuine tRNA-ribosyltransferase family.</text>
</comment>
<evidence type="ECO:0000313" key="9">
    <source>
        <dbReference type="EMBL" id="MBD0416448.1"/>
    </source>
</evidence>
<feature type="active site" description="Nucleophile" evidence="7">
    <location>
        <position position="267"/>
    </location>
</feature>